<dbReference type="Proteomes" id="UP001295423">
    <property type="component" value="Unassembled WGS sequence"/>
</dbReference>
<sequence>MMTLNATLYLLGFAAISQALTLDLTASPGQIWSQQLFGATGGNAQVYSGNGLFLTPDGSEVIAIANDGKVASYRSSDGQIMWNHNPPDDDGSATFRVETFSGIAFSTTNSVSSFMVYSVTYKDEDSAGNDYTVVVKRDMSGDLLSVSPSLEGEHSGSPVVSDDGNYVFLTHNSPDKTTGYFSILDANLEIVVTRSNERAFAPPGIYHSPEEGFYDGIPGVADGSLNTNDLIMWSLTPEVPNAPGGIGRIFAFQFARDYDITDVDTLNYFILGSVRAFQTITPPVITNKGRSVYWSTSRSEFFGFIGNPGVYRARFNRNPNLRIQFEMNAQWSGQPIFSTPAVSTEADGSAVVFGGSASNEFFRFAHFFNGTDGVASRILIARTPVTTATSTLIVTSPVIDPLARAVYYVESDGTLHQANYDTIEDIWTESILTDGVQGEMAMNADGSILYVMSVEGRIIALGVAEEDTAKAPTGAPMPTLPPVTSAPSVPPVSQPSSSVPSMSEPTSVPSIIPVLEPTSEPSMSPALEPTSVPSRSPIAEPSSEPPTSPTAESSSLPSMIPAVDSTSEPSTSPVAEPTTGDETPSDTTAPSTSPVAEPSSVPSTSPVAEPTTGGTSIDAAGDSGAFTKSMQLAVISLLYTFLL</sequence>
<evidence type="ECO:0000256" key="7">
    <source>
        <dbReference type="SAM" id="MobiDB-lite"/>
    </source>
</evidence>
<dbReference type="SUPFAM" id="SSF50998">
    <property type="entry name" value="Quinoprotein alcohol dehydrogenase-like"/>
    <property type="match status" value="1"/>
</dbReference>
<feature type="compositionally biased region" description="Polar residues" evidence="7">
    <location>
        <begin position="564"/>
        <end position="573"/>
    </location>
</feature>
<keyword evidence="3" id="KW-0748">Sporozoite</keyword>
<accession>A0AAD2JP50</accession>
<feature type="region of interest" description="Disordered" evidence="7">
    <location>
        <begin position="470"/>
        <end position="616"/>
    </location>
</feature>
<comment type="similarity">
    <text evidence="1">Belongs to the plasmodium circumsporozoite protein family.</text>
</comment>
<feature type="compositionally biased region" description="Low complexity" evidence="7">
    <location>
        <begin position="494"/>
        <end position="510"/>
    </location>
</feature>
<dbReference type="Gene3D" id="2.130.10.10">
    <property type="entry name" value="YVTN repeat-like/Quinoprotein amine dehydrogenase"/>
    <property type="match status" value="1"/>
</dbReference>
<feature type="signal peptide" evidence="8">
    <location>
        <begin position="1"/>
        <end position="19"/>
    </location>
</feature>
<dbReference type="AlphaFoldDB" id="A0AAD2JP50"/>
<dbReference type="InterPro" id="IPR051860">
    <property type="entry name" value="Plasmodium_CSP_Invasion"/>
</dbReference>
<name>A0AAD2JP50_9STRA</name>
<comment type="function">
    <text evidence="6">Essential sporozoite protein. In the mosquito vector, required for sporozoite development in the oocyst, migration through the vector hemolymph and entry into the vector salivary glands. In the vertebrate host, required for sporozoite migration through the host dermis and infection of host hepatocytes. Binds to highly sulfated heparan sulfate proteoglycans (HSPGs) on the surface of host hepatocytes.</text>
</comment>
<dbReference type="PANTHER" id="PTHR44826:SF3">
    <property type="entry name" value="SPORE COAT PROTEIN SP85"/>
    <property type="match status" value="1"/>
</dbReference>
<proteinExistence type="inferred from homology"/>
<feature type="compositionally biased region" description="Low complexity" evidence="7">
    <location>
        <begin position="533"/>
        <end position="542"/>
    </location>
</feature>
<feature type="compositionally biased region" description="Low complexity" evidence="7">
    <location>
        <begin position="585"/>
        <end position="594"/>
    </location>
</feature>
<comment type="function">
    <text evidence="5">In the vertebrate host, binds to highly sulfated heparan sulfate proteoglycans (HSPGs) on the surface of host hepatocytes and is required for sporozoite invasion of the host hepatocytes.</text>
</comment>
<keyword evidence="8" id="KW-0732">Signal</keyword>
<evidence type="ECO:0000256" key="3">
    <source>
        <dbReference type="ARBA" id="ARBA00022522"/>
    </source>
</evidence>
<evidence type="ECO:0000256" key="8">
    <source>
        <dbReference type="SAM" id="SignalP"/>
    </source>
</evidence>
<feature type="chain" id="PRO_5041984170" description="Circumsporozoite protein" evidence="8">
    <location>
        <begin position="20"/>
        <end position="643"/>
    </location>
</feature>
<evidence type="ECO:0000313" key="10">
    <source>
        <dbReference type="Proteomes" id="UP001295423"/>
    </source>
</evidence>
<gene>
    <name evidence="9" type="ORF">CYCCA115_LOCUS23375</name>
</gene>
<evidence type="ECO:0000256" key="1">
    <source>
        <dbReference type="ARBA" id="ARBA00006241"/>
    </source>
</evidence>
<keyword evidence="4" id="KW-0677">Repeat</keyword>
<reference evidence="9" key="1">
    <citation type="submission" date="2023-08" db="EMBL/GenBank/DDBJ databases">
        <authorList>
            <person name="Audoor S."/>
            <person name="Bilcke G."/>
        </authorList>
    </citation>
    <scope>NUCLEOTIDE SEQUENCE</scope>
</reference>
<keyword evidence="10" id="KW-1185">Reference proteome</keyword>
<comment type="caution">
    <text evidence="9">The sequence shown here is derived from an EMBL/GenBank/DDBJ whole genome shotgun (WGS) entry which is preliminary data.</text>
</comment>
<evidence type="ECO:0000313" key="9">
    <source>
        <dbReference type="EMBL" id="CAJ1968732.1"/>
    </source>
</evidence>
<organism evidence="9 10">
    <name type="scientific">Cylindrotheca closterium</name>
    <dbReference type="NCBI Taxonomy" id="2856"/>
    <lineage>
        <taxon>Eukaryota</taxon>
        <taxon>Sar</taxon>
        <taxon>Stramenopiles</taxon>
        <taxon>Ochrophyta</taxon>
        <taxon>Bacillariophyta</taxon>
        <taxon>Bacillariophyceae</taxon>
        <taxon>Bacillariophycidae</taxon>
        <taxon>Bacillariales</taxon>
        <taxon>Bacillariaceae</taxon>
        <taxon>Cylindrotheca</taxon>
    </lineage>
</organism>
<dbReference type="PANTHER" id="PTHR44826">
    <property type="entry name" value="SPORE COAT PROTEIN SP85"/>
    <property type="match status" value="1"/>
</dbReference>
<evidence type="ECO:0000256" key="4">
    <source>
        <dbReference type="ARBA" id="ARBA00022737"/>
    </source>
</evidence>
<evidence type="ECO:0000256" key="5">
    <source>
        <dbReference type="ARBA" id="ARBA00033726"/>
    </source>
</evidence>
<protein>
    <recommendedName>
        <fullName evidence="2">Circumsporozoite protein</fullName>
    </recommendedName>
</protein>
<evidence type="ECO:0000256" key="2">
    <source>
        <dbReference type="ARBA" id="ARBA00021911"/>
    </source>
</evidence>
<dbReference type="InterPro" id="IPR011047">
    <property type="entry name" value="Quinoprotein_ADH-like_sf"/>
</dbReference>
<evidence type="ECO:0000256" key="6">
    <source>
        <dbReference type="ARBA" id="ARBA00045806"/>
    </source>
</evidence>
<feature type="compositionally biased region" description="Low complexity" evidence="7">
    <location>
        <begin position="549"/>
        <end position="558"/>
    </location>
</feature>
<dbReference type="EMBL" id="CAKOGP040002402">
    <property type="protein sequence ID" value="CAJ1968732.1"/>
    <property type="molecule type" value="Genomic_DNA"/>
</dbReference>
<dbReference type="InterPro" id="IPR015943">
    <property type="entry name" value="WD40/YVTN_repeat-like_dom_sf"/>
</dbReference>